<dbReference type="InterPro" id="IPR029393">
    <property type="entry name" value="FUS1"/>
</dbReference>
<dbReference type="Proteomes" id="UP000095287">
    <property type="component" value="Unplaced"/>
</dbReference>
<feature type="compositionally biased region" description="Basic and acidic residues" evidence="1">
    <location>
        <begin position="9"/>
        <end position="22"/>
    </location>
</feature>
<evidence type="ECO:0000313" key="2">
    <source>
        <dbReference type="Proteomes" id="UP000095287"/>
    </source>
</evidence>
<accession>A0A1I7YM19</accession>
<dbReference type="WBParaSite" id="L893_g17715.t1">
    <property type="protein sequence ID" value="L893_g17715.t1"/>
    <property type="gene ID" value="L893_g17715"/>
</dbReference>
<evidence type="ECO:0000313" key="3">
    <source>
        <dbReference type="WBParaSite" id="L893_g17715.t1"/>
    </source>
</evidence>
<sequence>MGLLNSKRSSADEDTGKSDDEKRLATRKQKIAYVNQCISVLKEQKVLPEYLLVRKKKTNLLVDEDGYTAHEFYEQVADQNDISRTRLVPKSREKLRALQFVNYKIPRLDNNLNLVLWQAE</sequence>
<evidence type="ECO:0000256" key="1">
    <source>
        <dbReference type="SAM" id="MobiDB-lite"/>
    </source>
</evidence>
<dbReference type="Pfam" id="PF15000">
    <property type="entry name" value="TUSC2"/>
    <property type="match status" value="1"/>
</dbReference>
<organism evidence="2 3">
    <name type="scientific">Steinernema glaseri</name>
    <dbReference type="NCBI Taxonomy" id="37863"/>
    <lineage>
        <taxon>Eukaryota</taxon>
        <taxon>Metazoa</taxon>
        <taxon>Ecdysozoa</taxon>
        <taxon>Nematoda</taxon>
        <taxon>Chromadorea</taxon>
        <taxon>Rhabditida</taxon>
        <taxon>Tylenchina</taxon>
        <taxon>Panagrolaimomorpha</taxon>
        <taxon>Strongyloidoidea</taxon>
        <taxon>Steinernematidae</taxon>
        <taxon>Steinernema</taxon>
    </lineage>
</organism>
<feature type="region of interest" description="Disordered" evidence="1">
    <location>
        <begin position="1"/>
        <end position="22"/>
    </location>
</feature>
<keyword evidence="2" id="KW-1185">Reference proteome</keyword>
<protein>
    <submittedName>
        <fullName evidence="3">RasGAP_C domain-containing protein</fullName>
    </submittedName>
</protein>
<proteinExistence type="predicted"/>
<dbReference type="AlphaFoldDB" id="A0A1I7YM19"/>
<reference evidence="3" key="1">
    <citation type="submission" date="2016-11" db="UniProtKB">
        <authorList>
            <consortium name="WormBaseParasite"/>
        </authorList>
    </citation>
    <scope>IDENTIFICATION</scope>
</reference>
<name>A0A1I7YM19_9BILA</name>